<dbReference type="Pfam" id="PF00005">
    <property type="entry name" value="ABC_tran"/>
    <property type="match status" value="1"/>
</dbReference>
<organism evidence="5 6">
    <name type="scientific">Thermacetogenium phaeum</name>
    <dbReference type="NCBI Taxonomy" id="85874"/>
    <lineage>
        <taxon>Bacteria</taxon>
        <taxon>Bacillati</taxon>
        <taxon>Bacillota</taxon>
        <taxon>Clostridia</taxon>
        <taxon>Thermoanaerobacterales</taxon>
        <taxon>Thermoanaerobacteraceae</taxon>
        <taxon>Thermacetogenium</taxon>
    </lineage>
</organism>
<dbReference type="PROSITE" id="PS50893">
    <property type="entry name" value="ABC_TRANSPORTER_2"/>
    <property type="match status" value="1"/>
</dbReference>
<accession>A0A101FHH4</accession>
<dbReference type="InterPro" id="IPR003439">
    <property type="entry name" value="ABC_transporter-like_ATP-bd"/>
</dbReference>
<evidence type="ECO:0000313" key="5">
    <source>
        <dbReference type="EMBL" id="KUK37092.1"/>
    </source>
</evidence>
<dbReference type="SUPFAM" id="SSF52540">
    <property type="entry name" value="P-loop containing nucleoside triphosphate hydrolases"/>
    <property type="match status" value="1"/>
</dbReference>
<dbReference type="CDD" id="cd03228">
    <property type="entry name" value="ABCC_MRP_Like"/>
    <property type="match status" value="1"/>
</dbReference>
<dbReference type="PANTHER" id="PTHR43423">
    <property type="entry name" value="ABC TRANSPORTER I FAMILY MEMBER 17"/>
    <property type="match status" value="1"/>
</dbReference>
<dbReference type="PANTHER" id="PTHR43423:SF1">
    <property type="entry name" value="ABC TRANSPORTER I FAMILY MEMBER 17"/>
    <property type="match status" value="1"/>
</dbReference>
<dbReference type="InterPro" id="IPR027417">
    <property type="entry name" value="P-loop_NTPase"/>
</dbReference>
<dbReference type="PATRIC" id="fig|85874.4.peg.1226"/>
<protein>
    <submittedName>
        <fullName evidence="5">Putative ABC transporter, ATP-binding protein</fullName>
    </submittedName>
</protein>
<dbReference type="Proteomes" id="UP000053326">
    <property type="component" value="Unassembled WGS sequence"/>
</dbReference>
<evidence type="ECO:0000259" key="4">
    <source>
        <dbReference type="PROSITE" id="PS50893"/>
    </source>
</evidence>
<sequence length="212" mass="23486">MFEFIDVKFKNVLEVPKLFIEKGKITTIVGASGSGKTTFLKLLNKMISPTQGRILFMGTDLSQIDSIAHRRRVSLLSQNPVIFEGNIRDNLTIGLKFQGKPLPSDDLLIDILERVRLQKQLNSSANTLSGGEKQRLALGRVLLLNPDVYLLDEPCSALDEVTEESIIEMMADLVKKNGKTLVLVTHSKAIAKHYSDTIIEVIDGKCSGEVHL</sequence>
<gene>
    <name evidence="5" type="ORF">XD66_0208</name>
</gene>
<dbReference type="InterPro" id="IPR017871">
    <property type="entry name" value="ABC_transporter-like_CS"/>
</dbReference>
<name>A0A101FHH4_9THEO</name>
<evidence type="ECO:0000313" key="6">
    <source>
        <dbReference type="Proteomes" id="UP000053326"/>
    </source>
</evidence>
<dbReference type="Gene3D" id="3.40.50.300">
    <property type="entry name" value="P-loop containing nucleotide triphosphate hydrolases"/>
    <property type="match status" value="1"/>
</dbReference>
<evidence type="ECO:0000256" key="1">
    <source>
        <dbReference type="ARBA" id="ARBA00022448"/>
    </source>
</evidence>
<keyword evidence="2" id="KW-0547">Nucleotide-binding</keyword>
<dbReference type="GO" id="GO:0016887">
    <property type="term" value="F:ATP hydrolysis activity"/>
    <property type="evidence" value="ECO:0007669"/>
    <property type="project" value="InterPro"/>
</dbReference>
<evidence type="ECO:0000256" key="3">
    <source>
        <dbReference type="ARBA" id="ARBA00022840"/>
    </source>
</evidence>
<keyword evidence="3 5" id="KW-0067">ATP-binding</keyword>
<reference evidence="6" key="1">
    <citation type="journal article" date="2015" name="MBio">
        <title>Genome-Resolved Metagenomic Analysis Reveals Roles for Candidate Phyla and Other Microbial Community Members in Biogeochemical Transformations in Oil Reservoirs.</title>
        <authorList>
            <person name="Hu P."/>
            <person name="Tom L."/>
            <person name="Singh A."/>
            <person name="Thomas B.C."/>
            <person name="Baker B.J."/>
            <person name="Piceno Y.M."/>
            <person name="Andersen G.L."/>
            <person name="Banfield J.F."/>
        </authorList>
    </citation>
    <scope>NUCLEOTIDE SEQUENCE [LARGE SCALE GENOMIC DNA]</scope>
</reference>
<proteinExistence type="predicted"/>
<dbReference type="PROSITE" id="PS00211">
    <property type="entry name" value="ABC_TRANSPORTER_1"/>
    <property type="match status" value="1"/>
</dbReference>
<dbReference type="SMART" id="SM00382">
    <property type="entry name" value="AAA"/>
    <property type="match status" value="1"/>
</dbReference>
<dbReference type="AlphaFoldDB" id="A0A101FHH4"/>
<dbReference type="InterPro" id="IPR003593">
    <property type="entry name" value="AAA+_ATPase"/>
</dbReference>
<dbReference type="EMBL" id="LGFO01000012">
    <property type="protein sequence ID" value="KUK37092.1"/>
    <property type="molecule type" value="Genomic_DNA"/>
</dbReference>
<dbReference type="GO" id="GO:0005524">
    <property type="term" value="F:ATP binding"/>
    <property type="evidence" value="ECO:0007669"/>
    <property type="project" value="UniProtKB-KW"/>
</dbReference>
<comment type="caution">
    <text evidence="5">The sequence shown here is derived from an EMBL/GenBank/DDBJ whole genome shotgun (WGS) entry which is preliminary data.</text>
</comment>
<evidence type="ECO:0000256" key="2">
    <source>
        <dbReference type="ARBA" id="ARBA00022741"/>
    </source>
</evidence>
<keyword evidence="1" id="KW-0813">Transport</keyword>
<feature type="domain" description="ABC transporter" evidence="4">
    <location>
        <begin position="2"/>
        <end position="212"/>
    </location>
</feature>